<feature type="signal peptide" evidence="10">
    <location>
        <begin position="1"/>
        <end position="23"/>
    </location>
</feature>
<organism evidence="12 13">
    <name type="scientific">Sphingomonas crocodyli</name>
    <dbReference type="NCBI Taxonomy" id="1979270"/>
    <lineage>
        <taxon>Bacteria</taxon>
        <taxon>Pseudomonadati</taxon>
        <taxon>Pseudomonadota</taxon>
        <taxon>Alphaproteobacteria</taxon>
        <taxon>Sphingomonadales</taxon>
        <taxon>Sphingomonadaceae</taxon>
        <taxon>Sphingomonas</taxon>
    </lineage>
</organism>
<proteinExistence type="inferred from homology"/>
<comment type="caution">
    <text evidence="12">The sequence shown here is derived from an EMBL/GenBank/DDBJ whole genome shotgun (WGS) entry which is preliminary data.</text>
</comment>
<dbReference type="PROSITE" id="PS52015">
    <property type="entry name" value="TONB_CTD"/>
    <property type="match status" value="1"/>
</dbReference>
<dbReference type="PANTHER" id="PTHR33446:SF2">
    <property type="entry name" value="PROTEIN TONB"/>
    <property type="match status" value="1"/>
</dbReference>
<keyword evidence="9" id="KW-0472">Membrane</keyword>
<dbReference type="NCBIfam" id="TIGR01352">
    <property type="entry name" value="tonB_Cterm"/>
    <property type="match status" value="1"/>
</dbReference>
<evidence type="ECO:0000256" key="7">
    <source>
        <dbReference type="ARBA" id="ARBA00022927"/>
    </source>
</evidence>
<keyword evidence="4" id="KW-1003">Cell membrane</keyword>
<evidence type="ECO:0000259" key="11">
    <source>
        <dbReference type="PROSITE" id="PS52015"/>
    </source>
</evidence>
<dbReference type="Pfam" id="PF03544">
    <property type="entry name" value="TonB_C"/>
    <property type="match status" value="1"/>
</dbReference>
<evidence type="ECO:0000256" key="8">
    <source>
        <dbReference type="ARBA" id="ARBA00022989"/>
    </source>
</evidence>
<dbReference type="SUPFAM" id="SSF74653">
    <property type="entry name" value="TolA/TonB C-terminal domain"/>
    <property type="match status" value="1"/>
</dbReference>
<dbReference type="GO" id="GO:0055085">
    <property type="term" value="P:transmembrane transport"/>
    <property type="evidence" value="ECO:0007669"/>
    <property type="project" value="InterPro"/>
</dbReference>
<evidence type="ECO:0000256" key="5">
    <source>
        <dbReference type="ARBA" id="ARBA00022519"/>
    </source>
</evidence>
<evidence type="ECO:0000313" key="12">
    <source>
        <dbReference type="EMBL" id="RVT92466.1"/>
    </source>
</evidence>
<keyword evidence="6" id="KW-0812">Transmembrane</keyword>
<feature type="chain" id="PRO_5019528439" evidence="10">
    <location>
        <begin position="24"/>
        <end position="115"/>
    </location>
</feature>
<keyword evidence="3" id="KW-0813">Transport</keyword>
<keyword evidence="7" id="KW-0653">Protein transport</keyword>
<evidence type="ECO:0000256" key="2">
    <source>
        <dbReference type="ARBA" id="ARBA00006555"/>
    </source>
</evidence>
<dbReference type="RefSeq" id="WP_127740095.1">
    <property type="nucleotide sequence ID" value="NZ_SACN01000001.1"/>
</dbReference>
<accession>A0A437M4F1</accession>
<dbReference type="Gene3D" id="3.30.1150.10">
    <property type="match status" value="1"/>
</dbReference>
<dbReference type="AlphaFoldDB" id="A0A437M4F1"/>
<dbReference type="InterPro" id="IPR037682">
    <property type="entry name" value="TonB_C"/>
</dbReference>
<dbReference type="EMBL" id="SACN01000001">
    <property type="protein sequence ID" value="RVT92466.1"/>
    <property type="molecule type" value="Genomic_DNA"/>
</dbReference>
<name>A0A437M4F1_9SPHN</name>
<dbReference type="GO" id="GO:0031992">
    <property type="term" value="F:energy transducer activity"/>
    <property type="evidence" value="ECO:0007669"/>
    <property type="project" value="TreeGrafter"/>
</dbReference>
<dbReference type="Proteomes" id="UP000282971">
    <property type="component" value="Unassembled WGS sequence"/>
</dbReference>
<evidence type="ECO:0000256" key="10">
    <source>
        <dbReference type="SAM" id="SignalP"/>
    </source>
</evidence>
<dbReference type="OrthoDB" id="7575360at2"/>
<comment type="subcellular location">
    <subcellularLocation>
        <location evidence="1">Cell inner membrane</location>
        <topology evidence="1">Single-pass membrane protein</topology>
        <orientation evidence="1">Periplasmic side</orientation>
    </subcellularLocation>
</comment>
<dbReference type="GO" id="GO:0015031">
    <property type="term" value="P:protein transport"/>
    <property type="evidence" value="ECO:0007669"/>
    <property type="project" value="UniProtKB-KW"/>
</dbReference>
<keyword evidence="13" id="KW-1185">Reference proteome</keyword>
<comment type="similarity">
    <text evidence="2">Belongs to the TonB family.</text>
</comment>
<evidence type="ECO:0000256" key="4">
    <source>
        <dbReference type="ARBA" id="ARBA00022475"/>
    </source>
</evidence>
<evidence type="ECO:0000256" key="9">
    <source>
        <dbReference type="ARBA" id="ARBA00023136"/>
    </source>
</evidence>
<dbReference type="InterPro" id="IPR006260">
    <property type="entry name" value="TonB/TolA_C"/>
</dbReference>
<dbReference type="InterPro" id="IPR051045">
    <property type="entry name" value="TonB-dependent_transducer"/>
</dbReference>
<sequence length="115" mass="11753">MAKMWVRGAVLALVCAASAPAFAAPSPEWTGKVRQLLASKQDYPRAAQVRGDEGTAKLKIDVAADGSLAGVALVQPTGSATLDKEALAVARKVGAFPPPPGGAASVVVPLTWKMM</sequence>
<gene>
    <name evidence="12" type="ORF">EOD43_00590</name>
</gene>
<keyword evidence="5" id="KW-0997">Cell inner membrane</keyword>
<keyword evidence="8" id="KW-1133">Transmembrane helix</keyword>
<feature type="domain" description="TonB C-terminal" evidence="11">
    <location>
        <begin position="28"/>
        <end position="115"/>
    </location>
</feature>
<dbReference type="GO" id="GO:0098797">
    <property type="term" value="C:plasma membrane protein complex"/>
    <property type="evidence" value="ECO:0007669"/>
    <property type="project" value="TreeGrafter"/>
</dbReference>
<evidence type="ECO:0000256" key="1">
    <source>
        <dbReference type="ARBA" id="ARBA00004383"/>
    </source>
</evidence>
<protein>
    <submittedName>
        <fullName evidence="12">Energy transducer TonB</fullName>
    </submittedName>
</protein>
<reference evidence="12 13" key="1">
    <citation type="submission" date="2019-01" db="EMBL/GenBank/DDBJ databases">
        <authorList>
            <person name="Chen W.-M."/>
        </authorList>
    </citation>
    <scope>NUCLEOTIDE SEQUENCE [LARGE SCALE GENOMIC DNA]</scope>
    <source>
        <strain evidence="12 13">CCP-7</strain>
    </source>
</reference>
<evidence type="ECO:0000313" key="13">
    <source>
        <dbReference type="Proteomes" id="UP000282971"/>
    </source>
</evidence>
<keyword evidence="10" id="KW-0732">Signal</keyword>
<evidence type="ECO:0000256" key="3">
    <source>
        <dbReference type="ARBA" id="ARBA00022448"/>
    </source>
</evidence>
<dbReference type="PANTHER" id="PTHR33446">
    <property type="entry name" value="PROTEIN TONB-RELATED"/>
    <property type="match status" value="1"/>
</dbReference>
<evidence type="ECO:0000256" key="6">
    <source>
        <dbReference type="ARBA" id="ARBA00022692"/>
    </source>
</evidence>